<gene>
    <name evidence="2" type="ORF">CISIN_1g037506mg</name>
</gene>
<reference evidence="2 3" key="1">
    <citation type="submission" date="2014-04" db="EMBL/GenBank/DDBJ databases">
        <authorList>
            <consortium name="International Citrus Genome Consortium"/>
            <person name="Gmitter F."/>
            <person name="Chen C."/>
            <person name="Farmerie W."/>
            <person name="Harkins T."/>
            <person name="Desany B."/>
            <person name="Mohiuddin M."/>
            <person name="Kodira C."/>
            <person name="Borodovsky M."/>
            <person name="Lomsadze A."/>
            <person name="Burns P."/>
            <person name="Jenkins J."/>
            <person name="Prochnik S."/>
            <person name="Shu S."/>
            <person name="Chapman J."/>
            <person name="Pitluck S."/>
            <person name="Schmutz J."/>
            <person name="Rokhsar D."/>
        </authorList>
    </citation>
    <scope>NUCLEOTIDE SEQUENCE</scope>
</reference>
<dbReference type="Pfam" id="PF05368">
    <property type="entry name" value="NmrA"/>
    <property type="match status" value="1"/>
</dbReference>
<name>A0A067D556_CITSI</name>
<dbReference type="AlphaFoldDB" id="A0A067D556"/>
<dbReference type="Proteomes" id="UP000027120">
    <property type="component" value="Unassembled WGS sequence"/>
</dbReference>
<dbReference type="SMR" id="A0A067D556"/>
<dbReference type="SUPFAM" id="SSF51735">
    <property type="entry name" value="NAD(P)-binding Rossmann-fold domains"/>
    <property type="match status" value="1"/>
</dbReference>
<evidence type="ECO:0000313" key="2">
    <source>
        <dbReference type="EMBL" id="KDO38114.1"/>
    </source>
</evidence>
<feature type="domain" description="NmrA-like" evidence="1">
    <location>
        <begin position="11"/>
        <end position="65"/>
    </location>
</feature>
<dbReference type="EMBL" id="KK788724">
    <property type="protein sequence ID" value="KDO38114.1"/>
    <property type="molecule type" value="Genomic_DNA"/>
</dbReference>
<dbReference type="PANTHER" id="PTHR43349:SF9">
    <property type="entry name" value="PHENYLCOUMARAN BENZYLIC ETHER REDUCTASE-LIKE PROTEIN"/>
    <property type="match status" value="1"/>
</dbReference>
<dbReference type="Gene3D" id="3.40.50.720">
    <property type="entry name" value="NAD(P)-binding Rossmann-like Domain"/>
    <property type="match status" value="1"/>
</dbReference>
<evidence type="ECO:0000259" key="1">
    <source>
        <dbReference type="Pfam" id="PF05368"/>
    </source>
</evidence>
<dbReference type="PANTHER" id="PTHR43349">
    <property type="entry name" value="PINORESINOL REDUCTASE-RELATED"/>
    <property type="match status" value="1"/>
</dbReference>
<organism evidence="2 3">
    <name type="scientific">Citrus sinensis</name>
    <name type="common">Sweet orange</name>
    <name type="synonym">Citrus aurantium var. sinensis</name>
    <dbReference type="NCBI Taxonomy" id="2711"/>
    <lineage>
        <taxon>Eukaryota</taxon>
        <taxon>Viridiplantae</taxon>
        <taxon>Streptophyta</taxon>
        <taxon>Embryophyta</taxon>
        <taxon>Tracheophyta</taxon>
        <taxon>Spermatophyta</taxon>
        <taxon>Magnoliopsida</taxon>
        <taxon>eudicotyledons</taxon>
        <taxon>Gunneridae</taxon>
        <taxon>Pentapetalae</taxon>
        <taxon>rosids</taxon>
        <taxon>malvids</taxon>
        <taxon>Sapindales</taxon>
        <taxon>Rutaceae</taxon>
        <taxon>Aurantioideae</taxon>
        <taxon>Citrus</taxon>
    </lineage>
</organism>
<accession>A0A067D556</accession>
<dbReference type="InterPro" id="IPR050608">
    <property type="entry name" value="NmrA-type/Isoflavone_red_sf"/>
</dbReference>
<dbReference type="InterPro" id="IPR036291">
    <property type="entry name" value="NAD(P)-bd_dom_sf"/>
</dbReference>
<evidence type="ECO:0000313" key="3">
    <source>
        <dbReference type="Proteomes" id="UP000027120"/>
    </source>
</evidence>
<keyword evidence="3" id="KW-1185">Reference proteome</keyword>
<dbReference type="STRING" id="2711.A0A067D556"/>
<sequence>MEGKNTKPKKLIFGGTGYLGKYMVKASVSSGHNTFVYARPVTQNSRPSKLEIHKEFQGIGVTIIENLCDVGQVTSSQRMRSGRSLGHHLIN</sequence>
<protein>
    <recommendedName>
        <fullName evidence="1">NmrA-like domain-containing protein</fullName>
    </recommendedName>
</protein>
<proteinExistence type="predicted"/>
<dbReference type="InterPro" id="IPR008030">
    <property type="entry name" value="NmrA-like"/>
</dbReference>